<evidence type="ECO:0000256" key="1">
    <source>
        <dbReference type="SAM" id="SignalP"/>
    </source>
</evidence>
<proteinExistence type="predicted"/>
<feature type="signal peptide" evidence="1">
    <location>
        <begin position="1"/>
        <end position="22"/>
    </location>
</feature>
<protein>
    <recommendedName>
        <fullName evidence="4">SnoaL-like domain-containing protein</fullName>
    </recommendedName>
</protein>
<feature type="chain" id="PRO_5008260097" description="SnoaL-like domain-containing protein" evidence="1">
    <location>
        <begin position="23"/>
        <end position="165"/>
    </location>
</feature>
<accession>A0A193LCS5</accession>
<dbReference type="Proteomes" id="UP000092695">
    <property type="component" value="Chromosome"/>
</dbReference>
<evidence type="ECO:0000313" key="2">
    <source>
        <dbReference type="EMBL" id="ANO50302.1"/>
    </source>
</evidence>
<dbReference type="KEGG" id="woc:BA177_02890"/>
<dbReference type="InterPro" id="IPR039437">
    <property type="entry name" value="FrzH/put_lumazine-bd"/>
</dbReference>
<dbReference type="Pfam" id="PF12893">
    <property type="entry name" value="Lumazine_bd_2"/>
    <property type="match status" value="1"/>
</dbReference>
<dbReference type="Gene3D" id="3.10.450.50">
    <property type="match status" value="1"/>
</dbReference>
<dbReference type="STRING" id="1548547.BA177_02890"/>
<dbReference type="RefSeq" id="WP_068612612.1">
    <property type="nucleotide sequence ID" value="NZ_CP016268.1"/>
</dbReference>
<keyword evidence="3" id="KW-1185">Reference proteome</keyword>
<keyword evidence="1" id="KW-0732">Signal</keyword>
<dbReference type="EMBL" id="CP016268">
    <property type="protein sequence ID" value="ANO50302.1"/>
    <property type="molecule type" value="Genomic_DNA"/>
</dbReference>
<dbReference type="SUPFAM" id="SSF54427">
    <property type="entry name" value="NTF2-like"/>
    <property type="match status" value="1"/>
</dbReference>
<dbReference type="InterPro" id="IPR032710">
    <property type="entry name" value="NTF2-like_dom_sf"/>
</dbReference>
<evidence type="ECO:0000313" key="3">
    <source>
        <dbReference type="Proteomes" id="UP000092695"/>
    </source>
</evidence>
<sequence length="165" mass="17872">MPHKYAAILWLALCAGLQAAHAAPADAAVLETLERFFDALEMREASTVRDLLLANGEIIASRETADGPQLVRTTHADYVASLAKGSSQLLERIWDPVVQVRGTVASVWAPYDFYVDGEFHHCGVNSFNLVKTDGNWKIAAVVYSVASTDCPPSPLGTPTFSQSPR</sequence>
<gene>
    <name evidence="2" type="ORF">BA177_02890</name>
</gene>
<reference evidence="2 3" key="1">
    <citation type="submission" date="2016-06" db="EMBL/GenBank/DDBJ databases">
        <title>Complete genome sequence of a deep-branching marine Gamma Proteobacterium Woeseia oceani type strain XK5.</title>
        <authorList>
            <person name="Mu D."/>
            <person name="Du Z."/>
        </authorList>
    </citation>
    <scope>NUCLEOTIDE SEQUENCE [LARGE SCALE GENOMIC DNA]</scope>
    <source>
        <strain evidence="2 3">XK5</strain>
    </source>
</reference>
<name>A0A193LCS5_9GAMM</name>
<evidence type="ECO:0008006" key="4">
    <source>
        <dbReference type="Google" id="ProtNLM"/>
    </source>
</evidence>
<organism evidence="2 3">
    <name type="scientific">Woeseia oceani</name>
    <dbReference type="NCBI Taxonomy" id="1548547"/>
    <lineage>
        <taxon>Bacteria</taxon>
        <taxon>Pseudomonadati</taxon>
        <taxon>Pseudomonadota</taxon>
        <taxon>Gammaproteobacteria</taxon>
        <taxon>Woeseiales</taxon>
        <taxon>Woeseiaceae</taxon>
        <taxon>Woeseia</taxon>
    </lineage>
</organism>
<dbReference type="AlphaFoldDB" id="A0A193LCS5"/>